<protein>
    <submittedName>
        <fullName evidence="2">Uncharacterized protein</fullName>
    </submittedName>
</protein>
<feature type="compositionally biased region" description="Low complexity" evidence="1">
    <location>
        <begin position="144"/>
        <end position="162"/>
    </location>
</feature>
<organism evidence="2 3">
    <name type="scientific">Streptomyces polygonati</name>
    <dbReference type="NCBI Taxonomy" id="1617087"/>
    <lineage>
        <taxon>Bacteria</taxon>
        <taxon>Bacillati</taxon>
        <taxon>Actinomycetota</taxon>
        <taxon>Actinomycetes</taxon>
        <taxon>Kitasatosporales</taxon>
        <taxon>Streptomycetaceae</taxon>
        <taxon>Streptomyces</taxon>
    </lineage>
</organism>
<evidence type="ECO:0000313" key="2">
    <source>
        <dbReference type="EMBL" id="MFC4036151.1"/>
    </source>
</evidence>
<keyword evidence="3" id="KW-1185">Reference proteome</keyword>
<dbReference type="EMBL" id="JBHSBB010000039">
    <property type="protein sequence ID" value="MFC4036151.1"/>
    <property type="molecule type" value="Genomic_DNA"/>
</dbReference>
<gene>
    <name evidence="2" type="ORF">ACFO3J_32580</name>
</gene>
<sequence>MSHPTVFDQATAIIENAWARPIEELETIAVQRPALDPLLRSAMHIRSALVVSSNAVVVHQDRLNAMTRPGQVPAFYDLERITRSAVDLRVAQAESHARLQAIGHIIDAREAALPTDRAPAIRLAQAAVARSVQAPRPPGQPPDQTAIPAAASQPAATSSPHR</sequence>
<comment type="caution">
    <text evidence="2">The sequence shown here is derived from an EMBL/GenBank/DDBJ whole genome shotgun (WGS) entry which is preliminary data.</text>
</comment>
<dbReference type="RefSeq" id="WP_386437340.1">
    <property type="nucleotide sequence ID" value="NZ_JBHSBB010000039.1"/>
</dbReference>
<evidence type="ECO:0000313" key="3">
    <source>
        <dbReference type="Proteomes" id="UP001595765"/>
    </source>
</evidence>
<name>A0ABV8I266_9ACTN</name>
<dbReference type="Proteomes" id="UP001595765">
    <property type="component" value="Unassembled WGS sequence"/>
</dbReference>
<proteinExistence type="predicted"/>
<accession>A0ABV8I266</accession>
<evidence type="ECO:0000256" key="1">
    <source>
        <dbReference type="SAM" id="MobiDB-lite"/>
    </source>
</evidence>
<feature type="region of interest" description="Disordered" evidence="1">
    <location>
        <begin position="129"/>
        <end position="162"/>
    </location>
</feature>
<reference evidence="3" key="1">
    <citation type="journal article" date="2019" name="Int. J. Syst. Evol. Microbiol.">
        <title>The Global Catalogue of Microorganisms (GCM) 10K type strain sequencing project: providing services to taxonomists for standard genome sequencing and annotation.</title>
        <authorList>
            <consortium name="The Broad Institute Genomics Platform"/>
            <consortium name="The Broad Institute Genome Sequencing Center for Infectious Disease"/>
            <person name="Wu L."/>
            <person name="Ma J."/>
        </authorList>
    </citation>
    <scope>NUCLEOTIDE SEQUENCE [LARGE SCALE GENOMIC DNA]</scope>
    <source>
        <strain evidence="3">CGMCC 4.7237</strain>
    </source>
</reference>